<dbReference type="EMBL" id="JAMDHA010000002">
    <property type="protein sequence ID" value="MDD1006258.1"/>
    <property type="molecule type" value="Genomic_DNA"/>
</dbReference>
<dbReference type="GO" id="GO:0009424">
    <property type="term" value="C:bacterial-type flagellum hook"/>
    <property type="evidence" value="ECO:0007669"/>
    <property type="project" value="InterPro"/>
</dbReference>
<evidence type="ECO:0000313" key="12">
    <source>
        <dbReference type="Proteomes" id="UP001148185"/>
    </source>
</evidence>
<evidence type="ECO:0000256" key="6">
    <source>
        <dbReference type="ARBA" id="ARBA00023143"/>
    </source>
</evidence>
<dbReference type="SUPFAM" id="SSF64518">
    <property type="entry name" value="Phase 1 flagellin"/>
    <property type="match status" value="2"/>
</dbReference>
<dbReference type="GO" id="GO:0044780">
    <property type="term" value="P:bacterial-type flagellum assembly"/>
    <property type="evidence" value="ECO:0007669"/>
    <property type="project" value="InterPro"/>
</dbReference>
<keyword evidence="11" id="KW-0966">Cell projection</keyword>
<evidence type="ECO:0000259" key="10">
    <source>
        <dbReference type="Pfam" id="PF22638"/>
    </source>
</evidence>
<gene>
    <name evidence="11" type="primary">flgK</name>
    <name evidence="11" type="ORF">M5G27_02015</name>
</gene>
<evidence type="ECO:0000256" key="5">
    <source>
        <dbReference type="ARBA" id="ARBA00022525"/>
    </source>
</evidence>
<evidence type="ECO:0000256" key="4">
    <source>
        <dbReference type="ARBA" id="ARBA00016244"/>
    </source>
</evidence>
<dbReference type="GO" id="GO:0005198">
    <property type="term" value="F:structural molecule activity"/>
    <property type="evidence" value="ECO:0007669"/>
    <property type="project" value="InterPro"/>
</dbReference>
<organism evidence="11 12">
    <name type="scientific">Pseudomonas shahriarae</name>
    <dbReference type="NCBI Taxonomy" id="2745512"/>
    <lineage>
        <taxon>Bacteria</taxon>
        <taxon>Pseudomonadati</taxon>
        <taxon>Pseudomonadota</taxon>
        <taxon>Gammaproteobacteria</taxon>
        <taxon>Pseudomonadales</taxon>
        <taxon>Pseudomonadaceae</taxon>
        <taxon>Pseudomonas</taxon>
    </lineage>
</organism>
<evidence type="ECO:0000313" key="11">
    <source>
        <dbReference type="EMBL" id="MDD1006258.1"/>
    </source>
</evidence>
<dbReference type="InterPro" id="IPR002371">
    <property type="entry name" value="FlgK"/>
</dbReference>
<dbReference type="Pfam" id="PF00460">
    <property type="entry name" value="Flg_bb_rod"/>
    <property type="match status" value="1"/>
</dbReference>
<feature type="domain" description="Flagellar basal-body/hook protein C-terminal" evidence="8">
    <location>
        <begin position="642"/>
        <end position="679"/>
    </location>
</feature>
<proteinExistence type="inferred from homology"/>
<feature type="domain" description="Flagellar hook-associated protein 1 D2-like" evidence="9">
    <location>
        <begin position="337"/>
        <end position="418"/>
    </location>
</feature>
<name>A0A9X4HAR6_9PSED</name>
<dbReference type="Proteomes" id="UP001148185">
    <property type="component" value="Unassembled WGS sequence"/>
</dbReference>
<sequence>MSLLNIGMSGLSASQSSLATTGNNIANVDTAGYSRQQTVQGTKSSQQYGSVFIGTGTTLADVRRVYNSYLETQLHTATSLNSESASFLAQAKPLDGTLSDVNTGLTGVLQKFFTSMQGVSTSATDDTSRQSVLTGAQALTGRFNSIAKQLNDQNTTINGSLSDMTAQVNKLANSIAALNQKIGEISTSGGAPNDLLDSRNEAVRQLSELTGAQVVERGTSFDVYVGSGQPLVIGNTTNSLSTVPSKDDPTRLGIQMDRGSSTIDITSVINGGEIGGLLTYRKEVLDPSLNELGRVALVIADQINSQQAQGIDKNGDFGAAIFNNINSAALISQRSIAQSGNSAGSGNLDVTIKDTGKLTTSDYQVTFTSATDYSVKRSDGTDMGTFSTNTTPPPVIDGFSLALKGGALSAGDSFKVTPTRNAAASIQTVLTDPKKIAAAGPLTGVASANNSGTYTQPTLTDKINIYNPAAQAEMQTALKYSTPVKLVFGEASGGSQPYTMVDAKGGLISSGTIVPGQANTLDLKVGMVDANGAKIMDTSVTPSVQKTFTVQTTVGGTPKAGETFTMNMTGAASSDNRNAQALVGLQTKQTVDTGSASKGISLTDAYNKLVTNVGTKTAQGKSDVEATTAILTQAAGARDSLSGVNLDEETGNLVKYQQYYTASSQIIKAAQETFATLINSL</sequence>
<comment type="caution">
    <text evidence="11">The sequence shown here is derived from an EMBL/GenBank/DDBJ whole genome shotgun (WGS) entry which is preliminary data.</text>
</comment>
<dbReference type="Pfam" id="PF21158">
    <property type="entry name" value="flgK_1st_1"/>
    <property type="match status" value="1"/>
</dbReference>
<dbReference type="GO" id="GO:0005576">
    <property type="term" value="C:extracellular region"/>
    <property type="evidence" value="ECO:0007669"/>
    <property type="project" value="UniProtKB-SubCell"/>
</dbReference>
<feature type="domain" description="Flagellar basal body rod protein N-terminal" evidence="7">
    <location>
        <begin position="4"/>
        <end position="33"/>
    </location>
</feature>
<evidence type="ECO:0000256" key="2">
    <source>
        <dbReference type="ARBA" id="ARBA00004613"/>
    </source>
</evidence>
<feature type="domain" description="Flagellar hook-associated protein FlgK helical" evidence="10">
    <location>
        <begin position="94"/>
        <end position="322"/>
    </location>
</feature>
<comment type="similarity">
    <text evidence="3">Belongs to the flagella basal body rod proteins family.</text>
</comment>
<evidence type="ECO:0000259" key="8">
    <source>
        <dbReference type="Pfam" id="PF06429"/>
    </source>
</evidence>
<comment type="subcellular location">
    <subcellularLocation>
        <location evidence="1">Bacterial flagellum</location>
    </subcellularLocation>
    <subcellularLocation>
        <location evidence="2">Secreted</location>
    </subcellularLocation>
</comment>
<evidence type="ECO:0000256" key="1">
    <source>
        <dbReference type="ARBA" id="ARBA00004365"/>
    </source>
</evidence>
<accession>A0A9X4HAR6</accession>
<keyword evidence="12" id="KW-1185">Reference proteome</keyword>
<keyword evidence="6" id="KW-0975">Bacterial flagellum</keyword>
<dbReference type="Pfam" id="PF22638">
    <property type="entry name" value="FlgK_D1"/>
    <property type="match status" value="1"/>
</dbReference>
<dbReference type="AlphaFoldDB" id="A0A9X4HAR6"/>
<keyword evidence="11" id="KW-0282">Flagellum</keyword>
<evidence type="ECO:0000259" key="9">
    <source>
        <dbReference type="Pfam" id="PF21158"/>
    </source>
</evidence>
<dbReference type="InterPro" id="IPR049119">
    <property type="entry name" value="FlgK_D2-like"/>
</dbReference>
<dbReference type="PRINTS" id="PR01005">
    <property type="entry name" value="FLGHOOKAP1"/>
</dbReference>
<protein>
    <recommendedName>
        <fullName evidence="4">Flagellar hook-associated protein 1</fullName>
    </recommendedName>
</protein>
<dbReference type="InterPro" id="IPR001444">
    <property type="entry name" value="Flag_bb_rod_N"/>
</dbReference>
<keyword evidence="5" id="KW-0964">Secreted</keyword>
<keyword evidence="11" id="KW-0969">Cilium</keyword>
<dbReference type="PANTHER" id="PTHR30033">
    <property type="entry name" value="FLAGELLAR HOOK-ASSOCIATED PROTEIN 1"/>
    <property type="match status" value="1"/>
</dbReference>
<dbReference type="InterPro" id="IPR010930">
    <property type="entry name" value="Flg_bb/hook_C_dom"/>
</dbReference>
<dbReference type="PANTHER" id="PTHR30033:SF1">
    <property type="entry name" value="FLAGELLAR HOOK-ASSOCIATED PROTEIN 1"/>
    <property type="match status" value="1"/>
</dbReference>
<dbReference type="PROSITE" id="PS00588">
    <property type="entry name" value="FLAGELLA_BB_ROD"/>
    <property type="match status" value="1"/>
</dbReference>
<dbReference type="Pfam" id="PF06429">
    <property type="entry name" value="Flg_bbr_C"/>
    <property type="match status" value="1"/>
</dbReference>
<evidence type="ECO:0000259" key="7">
    <source>
        <dbReference type="Pfam" id="PF00460"/>
    </source>
</evidence>
<reference evidence="11 12" key="1">
    <citation type="submission" date="2022-05" db="EMBL/GenBank/DDBJ databases">
        <title>Novel Pseudomonas spp. Isolated from a Rainbow Trout Aquaculture Facility.</title>
        <authorList>
            <person name="Testerman T."/>
            <person name="Graf J."/>
        </authorList>
    </citation>
    <scope>NUCLEOTIDE SEQUENCE [LARGE SCALE GENOMIC DNA]</scope>
    <source>
        <strain evidence="11 12">ID1042</strain>
    </source>
</reference>
<dbReference type="RefSeq" id="WP_273875012.1">
    <property type="nucleotide sequence ID" value="NZ_JAMDHA010000002.1"/>
</dbReference>
<dbReference type="InterPro" id="IPR053927">
    <property type="entry name" value="FlgK_helical"/>
</dbReference>
<dbReference type="NCBIfam" id="TIGR02492">
    <property type="entry name" value="flgK_ends"/>
    <property type="match status" value="1"/>
</dbReference>
<evidence type="ECO:0000256" key="3">
    <source>
        <dbReference type="ARBA" id="ARBA00009677"/>
    </source>
</evidence>
<dbReference type="InterPro" id="IPR019776">
    <property type="entry name" value="Flagellar_basal_body_rod_CS"/>
</dbReference>